<dbReference type="PANTHER" id="PTHR43847:SF1">
    <property type="entry name" value="BLL3993 PROTEIN"/>
    <property type="match status" value="1"/>
</dbReference>
<evidence type="ECO:0000256" key="3">
    <source>
        <dbReference type="ARBA" id="ARBA00022989"/>
    </source>
</evidence>
<comment type="subcellular location">
    <subcellularLocation>
        <location evidence="1">Endomembrane system</location>
        <topology evidence="1">Multi-pass membrane protein</topology>
    </subcellularLocation>
</comment>
<proteinExistence type="predicted"/>
<keyword evidence="3 5" id="KW-1133">Transmembrane helix</keyword>
<gene>
    <name evidence="6" type="ORF">UC35_02105</name>
</gene>
<evidence type="ECO:0000256" key="4">
    <source>
        <dbReference type="ARBA" id="ARBA00023136"/>
    </source>
</evidence>
<accession>A0A127JZ16</accession>
<keyword evidence="6" id="KW-0489">Methyltransferase</keyword>
<dbReference type="AlphaFoldDB" id="A0A127JZ16"/>
<dbReference type="InterPro" id="IPR052527">
    <property type="entry name" value="Metal_cation-efflux_comp"/>
</dbReference>
<evidence type="ECO:0000313" key="7">
    <source>
        <dbReference type="Proteomes" id="UP000070433"/>
    </source>
</evidence>
<protein>
    <submittedName>
        <fullName evidence="6">Isoprenylcysteine carboxyl methyltransferase</fullName>
    </submittedName>
</protein>
<feature type="transmembrane region" description="Helical" evidence="5">
    <location>
        <begin position="28"/>
        <end position="46"/>
    </location>
</feature>
<dbReference type="Pfam" id="PF04191">
    <property type="entry name" value="PEMT"/>
    <property type="match status" value="1"/>
</dbReference>
<dbReference type="GO" id="GO:0008168">
    <property type="term" value="F:methyltransferase activity"/>
    <property type="evidence" value="ECO:0007669"/>
    <property type="project" value="UniProtKB-KW"/>
</dbReference>
<organism evidence="6 7">
    <name type="scientific">Ramlibacter tataouinensis</name>
    <dbReference type="NCBI Taxonomy" id="94132"/>
    <lineage>
        <taxon>Bacteria</taxon>
        <taxon>Pseudomonadati</taxon>
        <taxon>Pseudomonadota</taxon>
        <taxon>Betaproteobacteria</taxon>
        <taxon>Burkholderiales</taxon>
        <taxon>Comamonadaceae</taxon>
        <taxon>Ramlibacter</taxon>
    </lineage>
</organism>
<dbReference type="GO" id="GO:0012505">
    <property type="term" value="C:endomembrane system"/>
    <property type="evidence" value="ECO:0007669"/>
    <property type="project" value="UniProtKB-SubCell"/>
</dbReference>
<dbReference type="Proteomes" id="UP000070433">
    <property type="component" value="Chromosome"/>
</dbReference>
<evidence type="ECO:0000256" key="1">
    <source>
        <dbReference type="ARBA" id="ARBA00004127"/>
    </source>
</evidence>
<feature type="transmembrane region" description="Helical" evidence="5">
    <location>
        <begin position="53"/>
        <end position="73"/>
    </location>
</feature>
<keyword evidence="2 5" id="KW-0812">Transmembrane</keyword>
<feature type="transmembrane region" description="Helical" evidence="5">
    <location>
        <begin position="116"/>
        <end position="141"/>
    </location>
</feature>
<reference evidence="6 7" key="1">
    <citation type="journal article" date="2014" name="Int. J. Syst. Evol. Microbiol.">
        <title>Ramlibacter solisilvae sp. nov., isolated from forest soil, and emended description of the genus Ramlibacter.</title>
        <authorList>
            <person name="Lee H.J."/>
            <person name="Lee S.H."/>
            <person name="Lee S.S."/>
            <person name="Lee J.S."/>
            <person name="Kim Y."/>
            <person name="Kim S.C."/>
            <person name="Jeon C.O."/>
        </authorList>
    </citation>
    <scope>NUCLEOTIDE SEQUENCE [LARGE SCALE GENOMIC DNA]</scope>
    <source>
        <strain evidence="6 7">5-10</strain>
    </source>
</reference>
<dbReference type="RefSeq" id="WP_082793477.1">
    <property type="nucleotide sequence ID" value="NZ_CP010951.1"/>
</dbReference>
<dbReference type="InterPro" id="IPR007318">
    <property type="entry name" value="Phopholipid_MeTrfase"/>
</dbReference>
<dbReference type="Gene3D" id="1.20.120.1630">
    <property type="match status" value="1"/>
</dbReference>
<dbReference type="OrthoDB" id="9811969at2"/>
<keyword evidence="6" id="KW-0808">Transferase</keyword>
<dbReference type="EMBL" id="CP010951">
    <property type="protein sequence ID" value="AMO25200.1"/>
    <property type="molecule type" value="Genomic_DNA"/>
</dbReference>
<name>A0A127JZ16_9BURK</name>
<keyword evidence="7" id="KW-1185">Reference proteome</keyword>
<sequence>MSSDERNERARAGTAPEAANLGMMRPPWIYLGAIVLGLLLHFAWPVRLLTPALSVPLGVFAVLVAVALFVSAVRTFRSAGTPVPGNLPTTAIVRTGPYRWSRNPIYLAFSLLQLGIAVWVNSLWLLITLVPAVVLMSLVVIPREERYLEARFPSDYLAYKSSVRRWL</sequence>
<dbReference type="PANTHER" id="PTHR43847">
    <property type="entry name" value="BLL3993 PROTEIN"/>
    <property type="match status" value="1"/>
</dbReference>
<dbReference type="GO" id="GO:0032259">
    <property type="term" value="P:methylation"/>
    <property type="evidence" value="ECO:0007669"/>
    <property type="project" value="UniProtKB-KW"/>
</dbReference>
<keyword evidence="4 5" id="KW-0472">Membrane</keyword>
<evidence type="ECO:0000313" key="6">
    <source>
        <dbReference type="EMBL" id="AMO25200.1"/>
    </source>
</evidence>
<evidence type="ECO:0000256" key="2">
    <source>
        <dbReference type="ARBA" id="ARBA00022692"/>
    </source>
</evidence>
<evidence type="ECO:0000256" key="5">
    <source>
        <dbReference type="SAM" id="Phobius"/>
    </source>
</evidence>